<sequence>MNWKKCVATKTLERAIERKFLFCCVATTLIDIGDQYDNMTLLDSRLVCQVRKFDEWTSKRNHRYLNINVHYLAEDFNLGLVPIVGTCDAQRTLELLSEKLQNFNLNLETDIVAATNDGAVVMKKIGKISPIINQLCFSHAIHLAVTDVLYKHREMAGINVSSEESEDEE</sequence>
<name>A0A8T0EWX2_ARGBR</name>
<keyword evidence="2" id="KW-1185">Reference proteome</keyword>
<evidence type="ECO:0000313" key="1">
    <source>
        <dbReference type="EMBL" id="KAF8778539.1"/>
    </source>
</evidence>
<comment type="caution">
    <text evidence="1">The sequence shown here is derived from an EMBL/GenBank/DDBJ whole genome shotgun (WGS) entry which is preliminary data.</text>
</comment>
<reference evidence="1" key="1">
    <citation type="journal article" date="2020" name="bioRxiv">
        <title>Chromosome-level reference genome of the European wasp spider Argiope bruennichi: a resource for studies on range expansion and evolutionary adaptation.</title>
        <authorList>
            <person name="Sheffer M.M."/>
            <person name="Hoppe A."/>
            <person name="Krehenwinkel H."/>
            <person name="Uhl G."/>
            <person name="Kuss A.W."/>
            <person name="Jensen L."/>
            <person name="Jensen C."/>
            <person name="Gillespie R.G."/>
            <person name="Hoff K.J."/>
            <person name="Prost S."/>
        </authorList>
    </citation>
    <scope>NUCLEOTIDE SEQUENCE</scope>
</reference>
<evidence type="ECO:0000313" key="2">
    <source>
        <dbReference type="Proteomes" id="UP000807504"/>
    </source>
</evidence>
<protein>
    <submittedName>
        <fullName evidence="1">Uncharacterized protein</fullName>
    </submittedName>
</protein>
<dbReference type="Proteomes" id="UP000807504">
    <property type="component" value="Unassembled WGS sequence"/>
</dbReference>
<proteinExistence type="predicted"/>
<reference evidence="1" key="2">
    <citation type="submission" date="2020-06" db="EMBL/GenBank/DDBJ databases">
        <authorList>
            <person name="Sheffer M."/>
        </authorList>
    </citation>
    <scope>NUCLEOTIDE SEQUENCE</scope>
</reference>
<dbReference type="InterPro" id="IPR012337">
    <property type="entry name" value="RNaseH-like_sf"/>
</dbReference>
<dbReference type="EMBL" id="JABXBU010002072">
    <property type="protein sequence ID" value="KAF8778539.1"/>
    <property type="molecule type" value="Genomic_DNA"/>
</dbReference>
<gene>
    <name evidence="1" type="ORF">HNY73_015253</name>
</gene>
<dbReference type="SUPFAM" id="SSF53098">
    <property type="entry name" value="Ribonuclease H-like"/>
    <property type="match status" value="1"/>
</dbReference>
<dbReference type="AlphaFoldDB" id="A0A8T0EWX2"/>
<organism evidence="1 2">
    <name type="scientific">Argiope bruennichi</name>
    <name type="common">Wasp spider</name>
    <name type="synonym">Aranea bruennichi</name>
    <dbReference type="NCBI Taxonomy" id="94029"/>
    <lineage>
        <taxon>Eukaryota</taxon>
        <taxon>Metazoa</taxon>
        <taxon>Ecdysozoa</taxon>
        <taxon>Arthropoda</taxon>
        <taxon>Chelicerata</taxon>
        <taxon>Arachnida</taxon>
        <taxon>Araneae</taxon>
        <taxon>Araneomorphae</taxon>
        <taxon>Entelegynae</taxon>
        <taxon>Araneoidea</taxon>
        <taxon>Araneidae</taxon>
        <taxon>Argiope</taxon>
    </lineage>
</organism>
<accession>A0A8T0EWX2</accession>